<evidence type="ECO:0000259" key="2">
    <source>
        <dbReference type="Pfam" id="PF02911"/>
    </source>
</evidence>
<gene>
    <name evidence="3" type="ORF">NY014_01115</name>
</gene>
<evidence type="ECO:0008006" key="5">
    <source>
        <dbReference type="Google" id="ProtNLM"/>
    </source>
</evidence>
<protein>
    <recommendedName>
        <fullName evidence="5">Methionyl-tRNA formyltransferase</fullName>
    </recommendedName>
</protein>
<feature type="domain" description="Formyl transferase C-terminal" evidence="2">
    <location>
        <begin position="193"/>
        <end position="281"/>
    </location>
</feature>
<evidence type="ECO:0000313" key="3">
    <source>
        <dbReference type="EMBL" id="MCS5489007.1"/>
    </source>
</evidence>
<dbReference type="InterPro" id="IPR011034">
    <property type="entry name" value="Formyl_transferase-like_C_sf"/>
</dbReference>
<dbReference type="EMBL" id="JANWGH010000001">
    <property type="protein sequence ID" value="MCS5489007.1"/>
    <property type="molecule type" value="Genomic_DNA"/>
</dbReference>
<dbReference type="InterPro" id="IPR036477">
    <property type="entry name" value="Formyl_transf_N_sf"/>
</dbReference>
<feature type="domain" description="Formyl transferase N-terminal" evidence="1">
    <location>
        <begin position="86"/>
        <end position="160"/>
    </location>
</feature>
<accession>A0ABT2G4X5</accession>
<dbReference type="SUPFAM" id="SSF50486">
    <property type="entry name" value="FMT C-terminal domain-like"/>
    <property type="match status" value="1"/>
</dbReference>
<sequence length="291" mass="33638">MITFLSLGFKGFFLIQNLPSKYYSLIDCVVVGRDEGVKNDYSKELITWCKERKLPYLERSEFNILKSSSDYLILLGWRWLINPPEKKEIIVFHDSLLPKYRGFNPLVTALIEGDEEIGATAIFANSDFDSGNIIFQKSIRIKHPIKINQVIQKVANLYLEMFLEIASYIEENRPIPSVPQNNQQATYSLWRDEDDYFIDWTMDSDMILRKIYASGEPYLGAKTNFEGEKLRIFDAKVVEDVQIVNRTPGKVIFKKEGNPVVVCGQGLLMITDIRDDSGNSFTFPRFRVKLF</sequence>
<name>A0ABT2G4X5_9BACT</name>
<dbReference type="InterPro" id="IPR002376">
    <property type="entry name" value="Formyl_transf_N"/>
</dbReference>
<dbReference type="RefSeq" id="WP_259412684.1">
    <property type="nucleotide sequence ID" value="NZ_JANWGH010000001.1"/>
</dbReference>
<comment type="caution">
    <text evidence="3">The sequence shown here is derived from an EMBL/GenBank/DDBJ whole genome shotgun (WGS) entry which is preliminary data.</text>
</comment>
<keyword evidence="4" id="KW-1185">Reference proteome</keyword>
<dbReference type="Pfam" id="PF00551">
    <property type="entry name" value="Formyl_trans_N"/>
    <property type="match status" value="1"/>
</dbReference>
<proteinExistence type="predicted"/>
<evidence type="ECO:0000259" key="1">
    <source>
        <dbReference type="Pfam" id="PF00551"/>
    </source>
</evidence>
<evidence type="ECO:0000313" key="4">
    <source>
        <dbReference type="Proteomes" id="UP001206788"/>
    </source>
</evidence>
<dbReference type="PANTHER" id="PTHR11138:SF5">
    <property type="entry name" value="METHIONYL-TRNA FORMYLTRANSFERASE, MITOCHONDRIAL"/>
    <property type="match status" value="1"/>
</dbReference>
<dbReference type="SUPFAM" id="SSF53328">
    <property type="entry name" value="Formyltransferase"/>
    <property type="match status" value="1"/>
</dbReference>
<reference evidence="3 4" key="1">
    <citation type="submission" date="2022-08" db="EMBL/GenBank/DDBJ databases">
        <title>Algoriphagus sp. CAU 1643 isolated from mud.</title>
        <authorList>
            <person name="Kim W."/>
        </authorList>
    </citation>
    <scope>NUCLEOTIDE SEQUENCE [LARGE SCALE GENOMIC DNA]</scope>
    <source>
        <strain evidence="3 4">CAU 1643</strain>
    </source>
</reference>
<dbReference type="InterPro" id="IPR005793">
    <property type="entry name" value="Formyl_trans_C"/>
</dbReference>
<dbReference type="Proteomes" id="UP001206788">
    <property type="component" value="Unassembled WGS sequence"/>
</dbReference>
<dbReference type="Pfam" id="PF02911">
    <property type="entry name" value="Formyl_trans_C"/>
    <property type="match status" value="1"/>
</dbReference>
<dbReference type="Gene3D" id="3.40.50.12230">
    <property type="match status" value="1"/>
</dbReference>
<organism evidence="3 4">
    <name type="scientific">Algoriphagus limi</name>
    <dbReference type="NCBI Taxonomy" id="2975273"/>
    <lineage>
        <taxon>Bacteria</taxon>
        <taxon>Pseudomonadati</taxon>
        <taxon>Bacteroidota</taxon>
        <taxon>Cytophagia</taxon>
        <taxon>Cytophagales</taxon>
        <taxon>Cyclobacteriaceae</taxon>
        <taxon>Algoriphagus</taxon>
    </lineage>
</organism>
<dbReference type="PANTHER" id="PTHR11138">
    <property type="entry name" value="METHIONYL-TRNA FORMYLTRANSFERASE"/>
    <property type="match status" value="1"/>
</dbReference>